<protein>
    <submittedName>
        <fullName evidence="8">SulP family inorganic anion transporter</fullName>
    </submittedName>
</protein>
<evidence type="ECO:0000256" key="4">
    <source>
        <dbReference type="ARBA" id="ARBA00023136"/>
    </source>
</evidence>
<dbReference type="SUPFAM" id="SSF52091">
    <property type="entry name" value="SpoIIaa-like"/>
    <property type="match status" value="1"/>
</dbReference>
<dbReference type="PANTHER" id="PTHR11814">
    <property type="entry name" value="SULFATE TRANSPORTER"/>
    <property type="match status" value="1"/>
</dbReference>
<dbReference type="InterPro" id="IPR011547">
    <property type="entry name" value="SLC26A/SulP_dom"/>
</dbReference>
<evidence type="ECO:0000313" key="8">
    <source>
        <dbReference type="EMBL" id="GAA1976418.1"/>
    </source>
</evidence>
<dbReference type="EMBL" id="BAAAPU010000007">
    <property type="protein sequence ID" value="GAA1976418.1"/>
    <property type="molecule type" value="Genomic_DNA"/>
</dbReference>
<dbReference type="Pfam" id="PF01740">
    <property type="entry name" value="STAS"/>
    <property type="match status" value="1"/>
</dbReference>
<feature type="transmembrane region" description="Helical" evidence="6">
    <location>
        <begin position="113"/>
        <end position="133"/>
    </location>
</feature>
<name>A0ABN2RWW6_9MICO</name>
<comment type="caution">
    <text evidence="8">The sequence shown here is derived from an EMBL/GenBank/DDBJ whole genome shotgun (WGS) entry which is preliminary data.</text>
</comment>
<feature type="transmembrane region" description="Helical" evidence="6">
    <location>
        <begin position="340"/>
        <end position="373"/>
    </location>
</feature>
<feature type="domain" description="STAS" evidence="7">
    <location>
        <begin position="449"/>
        <end position="566"/>
    </location>
</feature>
<dbReference type="InterPro" id="IPR036513">
    <property type="entry name" value="STAS_dom_sf"/>
</dbReference>
<keyword evidence="2 6" id="KW-0812">Transmembrane</keyword>
<feature type="transmembrane region" description="Helical" evidence="6">
    <location>
        <begin position="217"/>
        <end position="241"/>
    </location>
</feature>
<dbReference type="PROSITE" id="PS50801">
    <property type="entry name" value="STAS"/>
    <property type="match status" value="1"/>
</dbReference>
<evidence type="ECO:0000256" key="5">
    <source>
        <dbReference type="SAM" id="MobiDB-lite"/>
    </source>
</evidence>
<feature type="region of interest" description="Disordered" evidence="5">
    <location>
        <begin position="575"/>
        <end position="596"/>
    </location>
</feature>
<feature type="transmembrane region" description="Helical" evidence="6">
    <location>
        <begin position="393"/>
        <end position="421"/>
    </location>
</feature>
<dbReference type="Proteomes" id="UP001500013">
    <property type="component" value="Unassembled WGS sequence"/>
</dbReference>
<feature type="compositionally biased region" description="Pro residues" evidence="5">
    <location>
        <begin position="581"/>
        <end position="596"/>
    </location>
</feature>
<accession>A0ABN2RWW6</accession>
<comment type="subcellular location">
    <subcellularLocation>
        <location evidence="1">Membrane</location>
        <topology evidence="1">Multi-pass membrane protein</topology>
    </subcellularLocation>
</comment>
<feature type="transmembrane region" description="Helical" evidence="6">
    <location>
        <begin position="145"/>
        <end position="162"/>
    </location>
</feature>
<feature type="transmembrane region" description="Helical" evidence="6">
    <location>
        <begin position="193"/>
        <end position="210"/>
    </location>
</feature>
<evidence type="ECO:0000256" key="3">
    <source>
        <dbReference type="ARBA" id="ARBA00022989"/>
    </source>
</evidence>
<evidence type="ECO:0000313" key="9">
    <source>
        <dbReference type="Proteomes" id="UP001500013"/>
    </source>
</evidence>
<dbReference type="CDD" id="cd07042">
    <property type="entry name" value="STAS_SulP_like_sulfate_transporter"/>
    <property type="match status" value="1"/>
</dbReference>
<proteinExistence type="predicted"/>
<feature type="transmembrane region" description="Helical" evidence="6">
    <location>
        <begin position="87"/>
        <end position="107"/>
    </location>
</feature>
<keyword evidence="4 6" id="KW-0472">Membrane</keyword>
<sequence length="596" mass="62226">MTAEPRERARWERLLPGVAVLRRYDRVWLRGDVLGGVTVAAYLVPQVMAYAEVAGLPAVTGLWAVGPGLLVYALLGSSRELSVGPESTTALMTAAGVGALVTAAGGTARRMEVAALLAIAVGLICLVGFVARLGFLAELLSKPVLVGYLAGVAVLMVVSQIGKVTGVRVQGGSFLQEVAYAVTHLGEVHLPTLWLSLGVLAALVGFHRWLPAWPGPLLAMLGATALVWVLGLVGRAGVAVVGPVPQGLPSLAVPNPADVDLRALLPAALGVAMVGYSDNVLTGRAFSGRHGGRIDSNQEFLALGGANVGAGLLQGFPISSSGSRTVIADNMGARTQLHSLVSLLLVVATLLWLGPVIAAFPTAALGAVVVFAAVRLVDVAELRRIAAFRRSELVLAIATTTAVLVLGVLPGIGVAVGLSLVDLLRRIVHPHDGVLGYVPGMAGMHDIDDHPNAVQVPGLVVYRYDSPLFFANADDFVKRALEVVGEASQREGVEWFLLNAEANTEVDLTAVDALETLRSTLADRGIRFALARVKEDMRLSLEAAGFVEKVGADLIFPTLPTAVAAYAAWYEREHGSSPPGLRIPPVPAQPEPEPDA</sequence>
<reference evidence="8 9" key="1">
    <citation type="journal article" date="2019" name="Int. J. Syst. Evol. Microbiol.">
        <title>The Global Catalogue of Microorganisms (GCM) 10K type strain sequencing project: providing services to taxonomists for standard genome sequencing and annotation.</title>
        <authorList>
            <consortium name="The Broad Institute Genomics Platform"/>
            <consortium name="The Broad Institute Genome Sequencing Center for Infectious Disease"/>
            <person name="Wu L."/>
            <person name="Ma J."/>
        </authorList>
    </citation>
    <scope>NUCLEOTIDE SEQUENCE [LARGE SCALE GENOMIC DNA]</scope>
    <source>
        <strain evidence="8 9">JCM 15628</strain>
    </source>
</reference>
<keyword evidence="9" id="KW-1185">Reference proteome</keyword>
<evidence type="ECO:0000256" key="2">
    <source>
        <dbReference type="ARBA" id="ARBA00022692"/>
    </source>
</evidence>
<dbReference type="InterPro" id="IPR001902">
    <property type="entry name" value="SLC26A/SulP_fam"/>
</dbReference>
<dbReference type="Pfam" id="PF00916">
    <property type="entry name" value="Sulfate_transp"/>
    <property type="match status" value="1"/>
</dbReference>
<dbReference type="RefSeq" id="WP_344060219.1">
    <property type="nucleotide sequence ID" value="NZ_BAAAPU010000007.1"/>
</dbReference>
<evidence type="ECO:0000256" key="6">
    <source>
        <dbReference type="SAM" id="Phobius"/>
    </source>
</evidence>
<evidence type="ECO:0000259" key="7">
    <source>
        <dbReference type="PROSITE" id="PS50801"/>
    </source>
</evidence>
<evidence type="ECO:0000256" key="1">
    <source>
        <dbReference type="ARBA" id="ARBA00004141"/>
    </source>
</evidence>
<feature type="transmembrane region" description="Helical" evidence="6">
    <location>
        <begin position="54"/>
        <end position="75"/>
    </location>
</feature>
<feature type="transmembrane region" description="Helical" evidence="6">
    <location>
        <begin position="27"/>
        <end position="48"/>
    </location>
</feature>
<gene>
    <name evidence="8" type="ORF">GCM10009817_15860</name>
</gene>
<dbReference type="Gene3D" id="3.30.750.24">
    <property type="entry name" value="STAS domain"/>
    <property type="match status" value="1"/>
</dbReference>
<keyword evidence="3 6" id="KW-1133">Transmembrane helix</keyword>
<dbReference type="InterPro" id="IPR002645">
    <property type="entry name" value="STAS_dom"/>
</dbReference>
<organism evidence="8 9">
    <name type="scientific">Terrabacter lapilli</name>
    <dbReference type="NCBI Taxonomy" id="436231"/>
    <lineage>
        <taxon>Bacteria</taxon>
        <taxon>Bacillati</taxon>
        <taxon>Actinomycetota</taxon>
        <taxon>Actinomycetes</taxon>
        <taxon>Micrococcales</taxon>
        <taxon>Intrasporangiaceae</taxon>
        <taxon>Terrabacter</taxon>
    </lineage>
</organism>
<dbReference type="NCBIfam" id="TIGR00815">
    <property type="entry name" value="sulP"/>
    <property type="match status" value="1"/>
</dbReference>